<dbReference type="InterPro" id="IPR050226">
    <property type="entry name" value="NagZ_Beta-hexosaminidase"/>
</dbReference>
<dbReference type="Gene3D" id="3.20.20.300">
    <property type="entry name" value="Glycoside hydrolase, family 3, N-terminal domain"/>
    <property type="match status" value="1"/>
</dbReference>
<evidence type="ECO:0000256" key="4">
    <source>
        <dbReference type="ARBA" id="ARBA00022801"/>
    </source>
</evidence>
<evidence type="ECO:0000313" key="7">
    <source>
        <dbReference type="EMBL" id="GHF27408.1"/>
    </source>
</evidence>
<keyword evidence="4 7" id="KW-0378">Hydrolase</keyword>
<dbReference type="Pfam" id="PF00933">
    <property type="entry name" value="Glyco_hydro_3"/>
    <property type="match status" value="1"/>
</dbReference>
<dbReference type="InterPro" id="IPR001764">
    <property type="entry name" value="Glyco_hydro_3_N"/>
</dbReference>
<dbReference type="GO" id="GO:0005975">
    <property type="term" value="P:carbohydrate metabolic process"/>
    <property type="evidence" value="ECO:0007669"/>
    <property type="project" value="InterPro"/>
</dbReference>
<dbReference type="PANTHER" id="PTHR30480:SF13">
    <property type="entry name" value="BETA-HEXOSAMINIDASE"/>
    <property type="match status" value="1"/>
</dbReference>
<dbReference type="InterPro" id="IPR036962">
    <property type="entry name" value="Glyco_hydro_3_N_sf"/>
</dbReference>
<evidence type="ECO:0000256" key="1">
    <source>
        <dbReference type="ARBA" id="ARBA00001231"/>
    </source>
</evidence>
<dbReference type="InterPro" id="IPR019800">
    <property type="entry name" value="Glyco_hydro_3_AS"/>
</dbReference>
<reference evidence="7" key="2">
    <citation type="submission" date="2020-09" db="EMBL/GenBank/DDBJ databases">
        <authorList>
            <person name="Sun Q."/>
            <person name="Zhou Y."/>
        </authorList>
    </citation>
    <scope>NUCLEOTIDE SEQUENCE</scope>
    <source>
        <strain evidence="7">CGMCC 1.16548</strain>
    </source>
</reference>
<keyword evidence="8" id="KW-1185">Reference proteome</keyword>
<accession>A0A8J3M386</accession>
<dbReference type="SUPFAM" id="SSF51445">
    <property type="entry name" value="(Trans)glycosidases"/>
    <property type="match status" value="1"/>
</dbReference>
<evidence type="ECO:0000256" key="2">
    <source>
        <dbReference type="ARBA" id="ARBA00005336"/>
    </source>
</evidence>
<comment type="caution">
    <text evidence="7">The sequence shown here is derived from an EMBL/GenBank/DDBJ whole genome shotgun (WGS) entry which is preliminary data.</text>
</comment>
<organism evidence="7 8">
    <name type="scientific">Pseudolysinimonas yzui</name>
    <dbReference type="NCBI Taxonomy" id="2708254"/>
    <lineage>
        <taxon>Bacteria</taxon>
        <taxon>Bacillati</taxon>
        <taxon>Actinomycetota</taxon>
        <taxon>Actinomycetes</taxon>
        <taxon>Micrococcales</taxon>
        <taxon>Microbacteriaceae</taxon>
        <taxon>Pseudolysinimonas</taxon>
    </lineage>
</organism>
<sequence length="560" mass="60860">MTMDLRKAPFALDDGGVDWVESTLEIMTVEQKVGQVLCVYLHSTDMAEWTAWLAEREIEPGAMMLTARPRLDARTHVAELQEWSSIPLLIAGNLESGAVNFLSDTEAFANPMQVAATGDVLHAQRLAEHCARVANEVGITWAFAPVIDLAMNPQNPITNTRTFGSDPAVVAEFGAVYIEALESRGIATSPKHFPGDGVDDRDQHLATTSNDLDADSWWATFGEVYRRTIAAGTRTIMVGHIRQPALSRAARPGIADAELLPASLAPELVTGVLREQLGFNGLIVTDNSAMTGFTTVMARGEALAAALNAGVDMILGNVDVEEDFALLLAAVRDGRISGDRIDDAVRRVLAVKSSIGLPAGTDRADRDLPDVEQERAWRDEVAARAVTLVKDTQRLLPLDPARHRRVLVCVIGDEPTFYDPSGPFAPQFVDGLRARGFEVEQRTVPHVTTAVEASRLHERFDVFIYFAVHRFIGNANTSRVSWAPWQGFDAPRHVVTLPTALVSIADPYLLQDLPMVRTAINCYTPTPSTVDAAIAVLVGERPALGRSPVDPFAGHWDAAL</sequence>
<keyword evidence="5" id="KW-0326">Glycosidase</keyword>
<gene>
    <name evidence="7" type="ORF">GCM10011600_30310</name>
</gene>
<evidence type="ECO:0000313" key="8">
    <source>
        <dbReference type="Proteomes" id="UP000617531"/>
    </source>
</evidence>
<proteinExistence type="inferred from homology"/>
<protein>
    <recommendedName>
        <fullName evidence="3">beta-N-acetylhexosaminidase</fullName>
        <ecNumber evidence="3">3.2.1.52</ecNumber>
    </recommendedName>
</protein>
<evidence type="ECO:0000256" key="5">
    <source>
        <dbReference type="ARBA" id="ARBA00023295"/>
    </source>
</evidence>
<comment type="catalytic activity">
    <reaction evidence="1">
        <text>Hydrolysis of terminal non-reducing N-acetyl-D-hexosamine residues in N-acetyl-beta-D-hexosaminides.</text>
        <dbReference type="EC" id="3.2.1.52"/>
    </reaction>
</comment>
<dbReference type="Gene3D" id="3.40.50.1700">
    <property type="entry name" value="Glycoside hydrolase family 3 C-terminal domain"/>
    <property type="match status" value="1"/>
</dbReference>
<dbReference type="GO" id="GO:0009254">
    <property type="term" value="P:peptidoglycan turnover"/>
    <property type="evidence" value="ECO:0007669"/>
    <property type="project" value="TreeGrafter"/>
</dbReference>
<dbReference type="EMBL" id="BNAI01000015">
    <property type="protein sequence ID" value="GHF27408.1"/>
    <property type="molecule type" value="Genomic_DNA"/>
</dbReference>
<dbReference type="InterPro" id="IPR036881">
    <property type="entry name" value="Glyco_hydro_3_C_sf"/>
</dbReference>
<feature type="domain" description="Glycoside hydrolase family 3 N-terminal" evidence="6">
    <location>
        <begin position="28"/>
        <end position="350"/>
    </location>
</feature>
<reference evidence="7" key="1">
    <citation type="journal article" date="2014" name="Int. J. Syst. Evol. Microbiol.">
        <title>Complete genome sequence of Corynebacterium casei LMG S-19264T (=DSM 44701T), isolated from a smear-ripened cheese.</title>
        <authorList>
            <consortium name="US DOE Joint Genome Institute (JGI-PGF)"/>
            <person name="Walter F."/>
            <person name="Albersmeier A."/>
            <person name="Kalinowski J."/>
            <person name="Ruckert C."/>
        </authorList>
    </citation>
    <scope>NUCLEOTIDE SEQUENCE</scope>
    <source>
        <strain evidence="7">CGMCC 1.16548</strain>
    </source>
</reference>
<name>A0A8J3M386_9MICO</name>
<dbReference type="PANTHER" id="PTHR30480">
    <property type="entry name" value="BETA-HEXOSAMINIDASE-RELATED"/>
    <property type="match status" value="1"/>
</dbReference>
<evidence type="ECO:0000259" key="6">
    <source>
        <dbReference type="Pfam" id="PF00933"/>
    </source>
</evidence>
<dbReference type="GO" id="GO:0004563">
    <property type="term" value="F:beta-N-acetylhexosaminidase activity"/>
    <property type="evidence" value="ECO:0007669"/>
    <property type="project" value="UniProtKB-EC"/>
</dbReference>
<dbReference type="Proteomes" id="UP000617531">
    <property type="component" value="Unassembled WGS sequence"/>
</dbReference>
<dbReference type="EC" id="3.2.1.52" evidence="3"/>
<dbReference type="InterPro" id="IPR017853">
    <property type="entry name" value="GH"/>
</dbReference>
<comment type="similarity">
    <text evidence="2">Belongs to the glycosyl hydrolase 3 family.</text>
</comment>
<dbReference type="PROSITE" id="PS00775">
    <property type="entry name" value="GLYCOSYL_HYDROL_F3"/>
    <property type="match status" value="1"/>
</dbReference>
<evidence type="ECO:0000256" key="3">
    <source>
        <dbReference type="ARBA" id="ARBA00012663"/>
    </source>
</evidence>
<dbReference type="AlphaFoldDB" id="A0A8J3M386"/>